<evidence type="ECO:0000313" key="2">
    <source>
        <dbReference type="Proteomes" id="UP000324897"/>
    </source>
</evidence>
<comment type="caution">
    <text evidence="1">The sequence shown here is derived from an EMBL/GenBank/DDBJ whole genome shotgun (WGS) entry which is preliminary data.</text>
</comment>
<dbReference type="EMBL" id="RWGY01000031">
    <property type="protein sequence ID" value="TVU13673.1"/>
    <property type="molecule type" value="Genomic_DNA"/>
</dbReference>
<dbReference type="Proteomes" id="UP000324897">
    <property type="component" value="Unassembled WGS sequence"/>
</dbReference>
<organism evidence="1 2">
    <name type="scientific">Eragrostis curvula</name>
    <name type="common">weeping love grass</name>
    <dbReference type="NCBI Taxonomy" id="38414"/>
    <lineage>
        <taxon>Eukaryota</taxon>
        <taxon>Viridiplantae</taxon>
        <taxon>Streptophyta</taxon>
        <taxon>Embryophyta</taxon>
        <taxon>Tracheophyta</taxon>
        <taxon>Spermatophyta</taxon>
        <taxon>Magnoliopsida</taxon>
        <taxon>Liliopsida</taxon>
        <taxon>Poales</taxon>
        <taxon>Poaceae</taxon>
        <taxon>PACMAD clade</taxon>
        <taxon>Chloridoideae</taxon>
        <taxon>Eragrostideae</taxon>
        <taxon>Eragrostidinae</taxon>
        <taxon>Eragrostis</taxon>
    </lineage>
</organism>
<evidence type="ECO:0000313" key="1">
    <source>
        <dbReference type="EMBL" id="TVU13673.1"/>
    </source>
</evidence>
<dbReference type="Gramene" id="TVU13673">
    <property type="protein sequence ID" value="TVU13673"/>
    <property type="gene ID" value="EJB05_37093"/>
</dbReference>
<protein>
    <submittedName>
        <fullName evidence="1">Uncharacterized protein</fullName>
    </submittedName>
</protein>
<dbReference type="AlphaFoldDB" id="A0A5J9TQI3"/>
<sequence>MPWTNLRFMAFGLSGNLFGAGSHFQLWSKHISSYLRIRFGRTIAGSCLSYGDTVIFFGLTLLRL</sequence>
<gene>
    <name evidence="1" type="ORF">EJB05_37093</name>
</gene>
<reference evidence="1 2" key="1">
    <citation type="journal article" date="2019" name="Sci. Rep.">
        <title>A high-quality genome of Eragrostis curvula grass provides insights into Poaceae evolution and supports new strategies to enhance forage quality.</title>
        <authorList>
            <person name="Carballo J."/>
            <person name="Santos B.A.C.M."/>
            <person name="Zappacosta D."/>
            <person name="Garbus I."/>
            <person name="Selva J.P."/>
            <person name="Gallo C.A."/>
            <person name="Diaz A."/>
            <person name="Albertini E."/>
            <person name="Caccamo M."/>
            <person name="Echenique V."/>
        </authorList>
    </citation>
    <scope>NUCLEOTIDE SEQUENCE [LARGE SCALE GENOMIC DNA]</scope>
    <source>
        <strain evidence="2">cv. Victoria</strain>
        <tissue evidence="1">Leaf</tissue>
    </source>
</reference>
<keyword evidence="2" id="KW-1185">Reference proteome</keyword>
<accession>A0A5J9TQI3</accession>
<name>A0A5J9TQI3_9POAL</name>
<proteinExistence type="predicted"/>